<accession>A0ACB8SGD5</accession>
<evidence type="ECO:0000313" key="1">
    <source>
        <dbReference type="EMBL" id="KAI0055594.1"/>
    </source>
</evidence>
<reference evidence="1" key="1">
    <citation type="submission" date="2021-03" db="EMBL/GenBank/DDBJ databases">
        <authorList>
            <consortium name="DOE Joint Genome Institute"/>
            <person name="Ahrendt S."/>
            <person name="Looney B.P."/>
            <person name="Miyauchi S."/>
            <person name="Morin E."/>
            <person name="Drula E."/>
            <person name="Courty P.E."/>
            <person name="Chicoki N."/>
            <person name="Fauchery L."/>
            <person name="Kohler A."/>
            <person name="Kuo A."/>
            <person name="Labutti K."/>
            <person name="Pangilinan J."/>
            <person name="Lipzen A."/>
            <person name="Riley R."/>
            <person name="Andreopoulos W."/>
            <person name="He G."/>
            <person name="Johnson J."/>
            <person name="Barry K.W."/>
            <person name="Grigoriev I.V."/>
            <person name="Nagy L."/>
            <person name="Hibbett D."/>
            <person name="Henrissat B."/>
            <person name="Matheny P.B."/>
            <person name="Labbe J."/>
            <person name="Martin F."/>
        </authorList>
    </citation>
    <scope>NUCLEOTIDE SEQUENCE</scope>
    <source>
        <strain evidence="1">HHB10654</strain>
    </source>
</reference>
<name>A0ACB8SGD5_9AGAM</name>
<comment type="caution">
    <text evidence="1">The sequence shown here is derived from an EMBL/GenBank/DDBJ whole genome shotgun (WGS) entry which is preliminary data.</text>
</comment>
<dbReference type="EMBL" id="MU277286">
    <property type="protein sequence ID" value="KAI0055594.1"/>
    <property type="molecule type" value="Genomic_DNA"/>
</dbReference>
<protein>
    <submittedName>
        <fullName evidence="1">Uncharacterized protein</fullName>
    </submittedName>
</protein>
<dbReference type="Proteomes" id="UP000814140">
    <property type="component" value="Unassembled WGS sequence"/>
</dbReference>
<reference evidence="1" key="2">
    <citation type="journal article" date="2022" name="New Phytol.">
        <title>Evolutionary transition to the ectomycorrhizal habit in the genomes of a hyperdiverse lineage of mushroom-forming fungi.</title>
        <authorList>
            <person name="Looney B."/>
            <person name="Miyauchi S."/>
            <person name="Morin E."/>
            <person name="Drula E."/>
            <person name="Courty P.E."/>
            <person name="Kohler A."/>
            <person name="Kuo A."/>
            <person name="LaButti K."/>
            <person name="Pangilinan J."/>
            <person name="Lipzen A."/>
            <person name="Riley R."/>
            <person name="Andreopoulos W."/>
            <person name="He G."/>
            <person name="Johnson J."/>
            <person name="Nolan M."/>
            <person name="Tritt A."/>
            <person name="Barry K.W."/>
            <person name="Grigoriev I.V."/>
            <person name="Nagy L.G."/>
            <person name="Hibbett D."/>
            <person name="Henrissat B."/>
            <person name="Matheny P.B."/>
            <person name="Labbe J."/>
            <person name="Martin F.M."/>
        </authorList>
    </citation>
    <scope>NUCLEOTIDE SEQUENCE</scope>
    <source>
        <strain evidence="1">HHB10654</strain>
    </source>
</reference>
<organism evidence="1 2">
    <name type="scientific">Artomyces pyxidatus</name>
    <dbReference type="NCBI Taxonomy" id="48021"/>
    <lineage>
        <taxon>Eukaryota</taxon>
        <taxon>Fungi</taxon>
        <taxon>Dikarya</taxon>
        <taxon>Basidiomycota</taxon>
        <taxon>Agaricomycotina</taxon>
        <taxon>Agaricomycetes</taxon>
        <taxon>Russulales</taxon>
        <taxon>Auriscalpiaceae</taxon>
        <taxon>Artomyces</taxon>
    </lineage>
</organism>
<sequence length="68" mass="7348">MHHTDAVHAVRIVSGALVVFGGAVLRHPLDVYNHVRAYVLYGQIAALRDESGLHRSLVEAGCRVAESS</sequence>
<gene>
    <name evidence="1" type="ORF">BV25DRAFT_1833047</name>
</gene>
<proteinExistence type="predicted"/>
<evidence type="ECO:0000313" key="2">
    <source>
        <dbReference type="Proteomes" id="UP000814140"/>
    </source>
</evidence>
<keyword evidence="2" id="KW-1185">Reference proteome</keyword>